<evidence type="ECO:0000256" key="2">
    <source>
        <dbReference type="SAM" id="Phobius"/>
    </source>
</evidence>
<proteinExistence type="predicted"/>
<feature type="compositionally biased region" description="Polar residues" evidence="1">
    <location>
        <begin position="1"/>
        <end position="19"/>
    </location>
</feature>
<name>A0A9P4N240_9PLEO</name>
<keyword evidence="2" id="KW-0812">Transmembrane</keyword>
<protein>
    <submittedName>
        <fullName evidence="3">Uncharacterized protein</fullName>
    </submittedName>
</protein>
<feature type="compositionally biased region" description="Polar residues" evidence="1">
    <location>
        <begin position="39"/>
        <end position="54"/>
    </location>
</feature>
<feature type="region of interest" description="Disordered" evidence="1">
    <location>
        <begin position="1"/>
        <end position="54"/>
    </location>
</feature>
<evidence type="ECO:0000313" key="3">
    <source>
        <dbReference type="EMBL" id="KAF2263037.1"/>
    </source>
</evidence>
<comment type="caution">
    <text evidence="3">The sequence shown here is derived from an EMBL/GenBank/DDBJ whole genome shotgun (WGS) entry which is preliminary data.</text>
</comment>
<reference evidence="4" key="1">
    <citation type="journal article" date="2020" name="Stud. Mycol.">
        <title>101 Dothideomycetes genomes: A test case for predicting lifestyles and emergence of pathogens.</title>
        <authorList>
            <person name="Haridas S."/>
            <person name="Albert R."/>
            <person name="Binder M."/>
            <person name="Bloem J."/>
            <person name="LaButti K."/>
            <person name="Salamov A."/>
            <person name="Andreopoulos B."/>
            <person name="Baker S."/>
            <person name="Barry K."/>
            <person name="Bills G."/>
            <person name="Bluhm B."/>
            <person name="Cannon C."/>
            <person name="Castanera R."/>
            <person name="Culley D."/>
            <person name="Daum C."/>
            <person name="Ezra D."/>
            <person name="Gonzalez J."/>
            <person name="Henrissat B."/>
            <person name="Kuo A."/>
            <person name="Liang C."/>
            <person name="Lipzen A."/>
            <person name="Lutzoni F."/>
            <person name="Magnuson J."/>
            <person name="Mondo S."/>
            <person name="Nolan M."/>
            <person name="Ohm R."/>
            <person name="Pangilinan J."/>
            <person name="Park H.-J."/>
            <person name="Ramirez L."/>
            <person name="Alfaro M."/>
            <person name="Sun H."/>
            <person name="Tritt A."/>
            <person name="Yoshinaga Y."/>
            <person name="Zwiers L.-H."/>
            <person name="Turgeon B."/>
            <person name="Goodwin S."/>
            <person name="Spatafora J."/>
            <person name="Crous P."/>
            <person name="Grigoriev I."/>
        </authorList>
    </citation>
    <scope>NUCLEOTIDE SEQUENCE [LARGE SCALE GENOMIC DNA]</scope>
    <source>
        <strain evidence="4">CBS 304.66</strain>
    </source>
</reference>
<feature type="transmembrane region" description="Helical" evidence="2">
    <location>
        <begin position="92"/>
        <end position="111"/>
    </location>
</feature>
<dbReference type="EMBL" id="ML986632">
    <property type="protein sequence ID" value="KAF2263037.1"/>
    <property type="molecule type" value="Genomic_DNA"/>
</dbReference>
<dbReference type="AlphaFoldDB" id="A0A9P4N240"/>
<evidence type="ECO:0000313" key="4">
    <source>
        <dbReference type="Proteomes" id="UP000800093"/>
    </source>
</evidence>
<dbReference type="Proteomes" id="UP000800093">
    <property type="component" value="Unassembled WGS sequence"/>
</dbReference>
<gene>
    <name evidence="3" type="ORF">CC78DRAFT_581920</name>
</gene>
<organism evidence="3 4">
    <name type="scientific">Lojkania enalia</name>
    <dbReference type="NCBI Taxonomy" id="147567"/>
    <lineage>
        <taxon>Eukaryota</taxon>
        <taxon>Fungi</taxon>
        <taxon>Dikarya</taxon>
        <taxon>Ascomycota</taxon>
        <taxon>Pezizomycotina</taxon>
        <taxon>Dothideomycetes</taxon>
        <taxon>Pleosporomycetidae</taxon>
        <taxon>Pleosporales</taxon>
        <taxon>Pleosporales incertae sedis</taxon>
        <taxon>Lojkania</taxon>
    </lineage>
</organism>
<evidence type="ECO:0000256" key="1">
    <source>
        <dbReference type="SAM" id="MobiDB-lite"/>
    </source>
</evidence>
<sequence length="138" mass="15670">MENINPTIINDPPASTTTEHVLPPPYKPHHASPYPPSNNPTHPLGSQNPKPETHTNVLRIQITQTHAFNSLNSENFRLRQEIGSLHHCARRLYLALIAALFVVSVWVWVNARVLEKRNRMDAELLGELMLCREVIGEE</sequence>
<keyword evidence="2" id="KW-0472">Membrane</keyword>
<keyword evidence="4" id="KW-1185">Reference proteome</keyword>
<keyword evidence="2" id="KW-1133">Transmembrane helix</keyword>
<accession>A0A9P4N240</accession>